<feature type="coiled-coil region" evidence="2">
    <location>
        <begin position="38"/>
        <end position="97"/>
    </location>
</feature>
<dbReference type="EMBL" id="FOMG01000006">
    <property type="protein sequence ID" value="SFC60455.1"/>
    <property type="molecule type" value="Genomic_DNA"/>
</dbReference>
<dbReference type="Pfam" id="PF05130">
    <property type="entry name" value="FlgN"/>
    <property type="match status" value="1"/>
</dbReference>
<keyword evidence="4" id="KW-1185">Reference proteome</keyword>
<dbReference type="Gene3D" id="1.20.58.300">
    <property type="entry name" value="FlgN-like"/>
    <property type="match status" value="1"/>
</dbReference>
<dbReference type="AlphaFoldDB" id="A0A1I1KIR5"/>
<reference evidence="3 4" key="1">
    <citation type="submission" date="2016-10" db="EMBL/GenBank/DDBJ databases">
        <authorList>
            <person name="de Groot N.N."/>
        </authorList>
    </citation>
    <scope>NUCLEOTIDE SEQUENCE [LARGE SCALE GENOMIC DNA]</scope>
    <source>
        <strain evidence="3 4">DSM 12992</strain>
    </source>
</reference>
<evidence type="ECO:0000313" key="3">
    <source>
        <dbReference type="EMBL" id="SFC60455.1"/>
    </source>
</evidence>
<accession>A0A1I1KIR5</accession>
<dbReference type="InterPro" id="IPR007809">
    <property type="entry name" value="FlgN-like"/>
</dbReference>
<gene>
    <name evidence="3" type="ORF">SAMN05421842_10620</name>
</gene>
<dbReference type="GO" id="GO:0044780">
    <property type="term" value="P:bacterial-type flagellum assembly"/>
    <property type="evidence" value="ECO:0007669"/>
    <property type="project" value="InterPro"/>
</dbReference>
<dbReference type="OrthoDB" id="1755640at2"/>
<evidence type="ECO:0000256" key="1">
    <source>
        <dbReference type="ARBA" id="ARBA00022795"/>
    </source>
</evidence>
<keyword evidence="2" id="KW-0175">Coiled coil</keyword>
<dbReference type="Proteomes" id="UP000199263">
    <property type="component" value="Unassembled WGS sequence"/>
</dbReference>
<name>A0A1I1KIR5_9CLOT</name>
<dbReference type="STRING" id="119641.SAMN05421842_10620"/>
<evidence type="ECO:0000313" key="4">
    <source>
        <dbReference type="Proteomes" id="UP000199263"/>
    </source>
</evidence>
<dbReference type="RefSeq" id="WP_090089505.1">
    <property type="nucleotide sequence ID" value="NZ_FOMG01000006.1"/>
</dbReference>
<evidence type="ECO:0000256" key="2">
    <source>
        <dbReference type="SAM" id="Coils"/>
    </source>
</evidence>
<proteinExistence type="predicted"/>
<dbReference type="InterPro" id="IPR036679">
    <property type="entry name" value="FlgN-like_sf"/>
</dbReference>
<organism evidence="3 4">
    <name type="scientific">Clostridium uliginosum</name>
    <dbReference type="NCBI Taxonomy" id="119641"/>
    <lineage>
        <taxon>Bacteria</taxon>
        <taxon>Bacillati</taxon>
        <taxon>Bacillota</taxon>
        <taxon>Clostridia</taxon>
        <taxon>Eubacteriales</taxon>
        <taxon>Clostridiaceae</taxon>
        <taxon>Clostridium</taxon>
    </lineage>
</organism>
<protein>
    <submittedName>
        <fullName evidence="3">FlgN protein</fullName>
    </submittedName>
</protein>
<sequence>MISNITQIVKIENDALKELLLLLDTQYKMIMDKDAFGLEGLVDKLNECNKKIAAEEINRRKLIGKESMIKIVTDSENEDLKKNYDEIKDTLDKITIRKETNEVLLKQEIIFNTKMLALMNPSRDIKTYNSYGNLRK</sequence>
<dbReference type="SUPFAM" id="SSF140566">
    <property type="entry name" value="FlgN-like"/>
    <property type="match status" value="1"/>
</dbReference>
<keyword evidence="1" id="KW-1005">Bacterial flagellum biogenesis</keyword>